<accession>A0AAV4TAD9</accession>
<evidence type="ECO:0000313" key="2">
    <source>
        <dbReference type="Proteomes" id="UP001054945"/>
    </source>
</evidence>
<comment type="caution">
    <text evidence="1">The sequence shown here is derived from an EMBL/GenBank/DDBJ whole genome shotgun (WGS) entry which is preliminary data.</text>
</comment>
<gene>
    <name evidence="1" type="ORF">CEXT_249721</name>
</gene>
<dbReference type="Proteomes" id="UP001054945">
    <property type="component" value="Unassembled WGS sequence"/>
</dbReference>
<dbReference type="AlphaFoldDB" id="A0AAV4TAD9"/>
<organism evidence="1 2">
    <name type="scientific">Caerostris extrusa</name>
    <name type="common">Bark spider</name>
    <name type="synonym">Caerostris bankana</name>
    <dbReference type="NCBI Taxonomy" id="172846"/>
    <lineage>
        <taxon>Eukaryota</taxon>
        <taxon>Metazoa</taxon>
        <taxon>Ecdysozoa</taxon>
        <taxon>Arthropoda</taxon>
        <taxon>Chelicerata</taxon>
        <taxon>Arachnida</taxon>
        <taxon>Araneae</taxon>
        <taxon>Araneomorphae</taxon>
        <taxon>Entelegynae</taxon>
        <taxon>Araneoidea</taxon>
        <taxon>Araneidae</taxon>
        <taxon>Caerostris</taxon>
    </lineage>
</organism>
<dbReference type="EMBL" id="BPLR01010820">
    <property type="protein sequence ID" value="GIY42226.1"/>
    <property type="molecule type" value="Genomic_DNA"/>
</dbReference>
<sequence length="86" mass="10335">MCALSSPFLEEYSPEQLRSKWQLSTSTLHERQIFLRKEEIFVLLPLERMEQRLFRISIATSFLRTIRDVVRETKMNVSRFPHPEIP</sequence>
<reference evidence="1 2" key="1">
    <citation type="submission" date="2021-06" db="EMBL/GenBank/DDBJ databases">
        <title>Caerostris extrusa draft genome.</title>
        <authorList>
            <person name="Kono N."/>
            <person name="Arakawa K."/>
        </authorList>
    </citation>
    <scope>NUCLEOTIDE SEQUENCE [LARGE SCALE GENOMIC DNA]</scope>
</reference>
<proteinExistence type="predicted"/>
<protein>
    <submittedName>
        <fullName evidence="1">Uncharacterized protein</fullName>
    </submittedName>
</protein>
<evidence type="ECO:0000313" key="1">
    <source>
        <dbReference type="EMBL" id="GIY42226.1"/>
    </source>
</evidence>
<name>A0AAV4TAD9_CAEEX</name>
<keyword evidence="2" id="KW-1185">Reference proteome</keyword>